<dbReference type="AlphaFoldDB" id="A0A4C1TH81"/>
<evidence type="ECO:0000313" key="1">
    <source>
        <dbReference type="EMBL" id="GBP13869.1"/>
    </source>
</evidence>
<proteinExistence type="predicted"/>
<name>A0A4C1TH81_EUMVA</name>
<organism evidence="1 2">
    <name type="scientific">Eumeta variegata</name>
    <name type="common">Bagworm moth</name>
    <name type="synonym">Eumeta japonica</name>
    <dbReference type="NCBI Taxonomy" id="151549"/>
    <lineage>
        <taxon>Eukaryota</taxon>
        <taxon>Metazoa</taxon>
        <taxon>Ecdysozoa</taxon>
        <taxon>Arthropoda</taxon>
        <taxon>Hexapoda</taxon>
        <taxon>Insecta</taxon>
        <taxon>Pterygota</taxon>
        <taxon>Neoptera</taxon>
        <taxon>Endopterygota</taxon>
        <taxon>Lepidoptera</taxon>
        <taxon>Glossata</taxon>
        <taxon>Ditrysia</taxon>
        <taxon>Tineoidea</taxon>
        <taxon>Psychidae</taxon>
        <taxon>Oiketicinae</taxon>
        <taxon>Eumeta</taxon>
    </lineage>
</organism>
<accession>A0A4C1TH81</accession>
<keyword evidence="2" id="KW-1185">Reference proteome</keyword>
<gene>
    <name evidence="1" type="ORF">EVAR_10444_1</name>
</gene>
<dbReference type="Proteomes" id="UP000299102">
    <property type="component" value="Unassembled WGS sequence"/>
</dbReference>
<dbReference type="EMBL" id="BGZK01000060">
    <property type="protein sequence ID" value="GBP13869.1"/>
    <property type="molecule type" value="Genomic_DNA"/>
</dbReference>
<sequence>MSKSAVKLAPRGGRPTRAQSLYQHKWDLALTSVFIGDGSRVMLDNKTLKQVSQSRNAVSQIRRDKRQPSELFSGVANAAATFDKPPAISIAFFAARFSKYFRFGLRFRGQL</sequence>
<protein>
    <submittedName>
        <fullName evidence="1">Uncharacterized protein</fullName>
    </submittedName>
</protein>
<evidence type="ECO:0000313" key="2">
    <source>
        <dbReference type="Proteomes" id="UP000299102"/>
    </source>
</evidence>
<comment type="caution">
    <text evidence="1">The sequence shown here is derived from an EMBL/GenBank/DDBJ whole genome shotgun (WGS) entry which is preliminary data.</text>
</comment>
<reference evidence="1 2" key="1">
    <citation type="journal article" date="2019" name="Commun. Biol.">
        <title>The bagworm genome reveals a unique fibroin gene that provides high tensile strength.</title>
        <authorList>
            <person name="Kono N."/>
            <person name="Nakamura H."/>
            <person name="Ohtoshi R."/>
            <person name="Tomita M."/>
            <person name="Numata K."/>
            <person name="Arakawa K."/>
        </authorList>
    </citation>
    <scope>NUCLEOTIDE SEQUENCE [LARGE SCALE GENOMIC DNA]</scope>
</reference>